<dbReference type="EMBL" id="BJWL01000014">
    <property type="protein sequence ID" value="GFZ00391.1"/>
    <property type="molecule type" value="Genomic_DNA"/>
</dbReference>
<organism evidence="3 4">
    <name type="scientific">Actinidia rufa</name>
    <dbReference type="NCBI Taxonomy" id="165716"/>
    <lineage>
        <taxon>Eukaryota</taxon>
        <taxon>Viridiplantae</taxon>
        <taxon>Streptophyta</taxon>
        <taxon>Embryophyta</taxon>
        <taxon>Tracheophyta</taxon>
        <taxon>Spermatophyta</taxon>
        <taxon>Magnoliopsida</taxon>
        <taxon>eudicotyledons</taxon>
        <taxon>Gunneridae</taxon>
        <taxon>Pentapetalae</taxon>
        <taxon>asterids</taxon>
        <taxon>Ericales</taxon>
        <taxon>Actinidiaceae</taxon>
        <taxon>Actinidia</taxon>
    </lineage>
</organism>
<feature type="compositionally biased region" description="Polar residues" evidence="1">
    <location>
        <begin position="171"/>
        <end position="183"/>
    </location>
</feature>
<evidence type="ECO:0000256" key="1">
    <source>
        <dbReference type="SAM" id="MobiDB-lite"/>
    </source>
</evidence>
<dbReference type="PANTHER" id="PTHR34482:SF36">
    <property type="entry name" value="RETROTRANSPOSON GAG DOMAIN-CONTAINING PROTEIN"/>
    <property type="match status" value="1"/>
</dbReference>
<dbReference type="AlphaFoldDB" id="A0A7J0FP14"/>
<dbReference type="PANTHER" id="PTHR34482">
    <property type="entry name" value="DNA DAMAGE-INDUCIBLE PROTEIN 1-LIKE"/>
    <property type="match status" value="1"/>
</dbReference>
<dbReference type="Pfam" id="PF03732">
    <property type="entry name" value="Retrotrans_gag"/>
    <property type="match status" value="1"/>
</dbReference>
<evidence type="ECO:0000313" key="4">
    <source>
        <dbReference type="Proteomes" id="UP000585474"/>
    </source>
</evidence>
<dbReference type="InterPro" id="IPR005162">
    <property type="entry name" value="Retrotrans_gag_dom"/>
</dbReference>
<proteinExistence type="predicted"/>
<evidence type="ECO:0000259" key="2">
    <source>
        <dbReference type="Pfam" id="PF03732"/>
    </source>
</evidence>
<feature type="domain" description="Retrotransposon gag" evidence="2">
    <location>
        <begin position="12"/>
        <end position="57"/>
    </location>
</feature>
<reference evidence="3 4" key="1">
    <citation type="submission" date="2019-07" db="EMBL/GenBank/DDBJ databases">
        <title>De Novo Assembly of kiwifruit Actinidia rufa.</title>
        <authorList>
            <person name="Sugita-Konishi S."/>
            <person name="Sato K."/>
            <person name="Mori E."/>
            <person name="Abe Y."/>
            <person name="Kisaki G."/>
            <person name="Hamano K."/>
            <person name="Suezawa K."/>
            <person name="Otani M."/>
            <person name="Fukuda T."/>
            <person name="Manabe T."/>
            <person name="Gomi K."/>
            <person name="Tabuchi M."/>
            <person name="Akimitsu K."/>
            <person name="Kataoka I."/>
        </authorList>
    </citation>
    <scope>NUCLEOTIDE SEQUENCE [LARGE SCALE GENOMIC DNA]</scope>
    <source>
        <strain evidence="4">cv. Fuchu</strain>
    </source>
</reference>
<protein>
    <recommendedName>
        <fullName evidence="2">Retrotransposon gag domain-containing protein</fullName>
    </recommendedName>
</protein>
<gene>
    <name evidence="3" type="ORF">Acr_14g0000270</name>
</gene>
<feature type="region of interest" description="Disordered" evidence="1">
    <location>
        <begin position="162"/>
        <end position="183"/>
    </location>
</feature>
<evidence type="ECO:0000313" key="3">
    <source>
        <dbReference type="EMBL" id="GFZ00391.1"/>
    </source>
</evidence>
<name>A0A7J0FP14_9ERIC</name>
<accession>A0A7J0FP14</accession>
<sequence>MCPKGIAEHKCVEFEQLKQMGKIVAEYEEAFSNLAEYAPHLVATDEMRARRFEDGLRYEIKRWNRMKWRRGSTLTTRIDIISITRGRGDKRDKSQKQIGEIKEEIRGGKYRRAQHVRRIIQGNAWRNRRDVRCFHRNEVGHIKRNCLKLRIRAIVLRGNQGERNARPVGNRQGNPGNQDDNEE</sequence>
<dbReference type="Proteomes" id="UP000585474">
    <property type="component" value="Unassembled WGS sequence"/>
</dbReference>
<comment type="caution">
    <text evidence="3">The sequence shown here is derived from an EMBL/GenBank/DDBJ whole genome shotgun (WGS) entry which is preliminary data.</text>
</comment>
<keyword evidence="4" id="KW-1185">Reference proteome</keyword>